<evidence type="ECO:0000313" key="5">
    <source>
        <dbReference type="EMBL" id="KAH7441843.1"/>
    </source>
</evidence>
<dbReference type="PANTHER" id="PTHR11474:SF76">
    <property type="entry name" value="SHKT DOMAIN-CONTAINING PROTEIN"/>
    <property type="match status" value="1"/>
</dbReference>
<dbReference type="PANTHER" id="PTHR11474">
    <property type="entry name" value="TYROSINASE FAMILY MEMBER"/>
    <property type="match status" value="1"/>
</dbReference>
<organism evidence="5 6">
    <name type="scientific">Ceratopteris richardii</name>
    <name type="common">Triangle waterfern</name>
    <dbReference type="NCBI Taxonomy" id="49495"/>
    <lineage>
        <taxon>Eukaryota</taxon>
        <taxon>Viridiplantae</taxon>
        <taxon>Streptophyta</taxon>
        <taxon>Embryophyta</taxon>
        <taxon>Tracheophyta</taxon>
        <taxon>Polypodiopsida</taxon>
        <taxon>Polypodiidae</taxon>
        <taxon>Polypodiales</taxon>
        <taxon>Pteridineae</taxon>
        <taxon>Pteridaceae</taxon>
        <taxon>Parkerioideae</taxon>
        <taxon>Ceratopteris</taxon>
    </lineage>
</organism>
<keyword evidence="1" id="KW-0479">Metal-binding</keyword>
<sequence>MLLLIAAAFFDVAWAANVLAPNISACNEPIGLPYAEKNYRCCAPVPSYVPRLFRPVAPSVGDNIRVRRTSHSADEKYASDLARAYSLMKELPPEDPRSFVQQANIHCAYCNSVYSQMNSSERFQAHHSWLFFPFHRWYLYFHERILANLLGDDTFSLTFWNYDHPNSTNIPWLYSAALSPYPDLCTAIRDASIDHPNSTAALDYGSDTGARPRDIQLSENENAIEGHGYLLCGSE</sequence>
<name>A0A8T2V7P5_CERRI</name>
<gene>
    <name evidence="5" type="ORF">KP509_03G057700</name>
</gene>
<dbReference type="Pfam" id="PF00264">
    <property type="entry name" value="Tyrosinase"/>
    <property type="match status" value="1"/>
</dbReference>
<evidence type="ECO:0000259" key="4">
    <source>
        <dbReference type="PROSITE" id="PS00497"/>
    </source>
</evidence>
<dbReference type="OrthoDB" id="6132182at2759"/>
<feature type="chain" id="PRO_5035732712" description="Tyrosinase copper-binding domain-containing protein" evidence="3">
    <location>
        <begin position="16"/>
        <end position="235"/>
    </location>
</feature>
<feature type="signal peptide" evidence="3">
    <location>
        <begin position="1"/>
        <end position="15"/>
    </location>
</feature>
<keyword evidence="6" id="KW-1185">Reference proteome</keyword>
<reference evidence="5" key="1">
    <citation type="submission" date="2021-08" db="EMBL/GenBank/DDBJ databases">
        <title>WGS assembly of Ceratopteris richardii.</title>
        <authorList>
            <person name="Marchant D.B."/>
            <person name="Chen G."/>
            <person name="Jenkins J."/>
            <person name="Shu S."/>
            <person name="Leebens-Mack J."/>
            <person name="Grimwood J."/>
            <person name="Schmutz J."/>
            <person name="Soltis P."/>
            <person name="Soltis D."/>
            <person name="Chen Z.-H."/>
        </authorList>
    </citation>
    <scope>NUCLEOTIDE SEQUENCE</scope>
    <source>
        <strain evidence="5">Whitten #5841</strain>
        <tissue evidence="5">Leaf</tissue>
    </source>
</reference>
<dbReference type="SUPFAM" id="SSF48056">
    <property type="entry name" value="Di-copper centre-containing domain"/>
    <property type="match status" value="1"/>
</dbReference>
<proteinExistence type="predicted"/>
<dbReference type="InterPro" id="IPR008922">
    <property type="entry name" value="Di-copper_centre_dom_sf"/>
</dbReference>
<dbReference type="OMA" id="ANIHCGY"/>
<dbReference type="GO" id="GO:0016491">
    <property type="term" value="F:oxidoreductase activity"/>
    <property type="evidence" value="ECO:0007669"/>
    <property type="project" value="InterPro"/>
</dbReference>
<protein>
    <recommendedName>
        <fullName evidence="4">Tyrosinase copper-binding domain-containing protein</fullName>
    </recommendedName>
</protein>
<evidence type="ECO:0000256" key="2">
    <source>
        <dbReference type="ARBA" id="ARBA00023008"/>
    </source>
</evidence>
<feature type="domain" description="Tyrosinase copper-binding" evidence="4">
    <location>
        <begin position="126"/>
        <end position="143"/>
    </location>
</feature>
<dbReference type="AlphaFoldDB" id="A0A8T2V7P5"/>
<keyword evidence="3" id="KW-0732">Signal</keyword>
<dbReference type="InterPro" id="IPR050316">
    <property type="entry name" value="Tyrosinase/Hemocyanin"/>
</dbReference>
<evidence type="ECO:0000256" key="3">
    <source>
        <dbReference type="SAM" id="SignalP"/>
    </source>
</evidence>
<dbReference type="Gene3D" id="1.10.1280.10">
    <property type="entry name" value="Di-copper center containing domain from catechol oxidase"/>
    <property type="match status" value="1"/>
</dbReference>
<dbReference type="EMBL" id="CM035408">
    <property type="protein sequence ID" value="KAH7441843.1"/>
    <property type="molecule type" value="Genomic_DNA"/>
</dbReference>
<comment type="caution">
    <text evidence="5">The sequence shown here is derived from an EMBL/GenBank/DDBJ whole genome shotgun (WGS) entry which is preliminary data.</text>
</comment>
<evidence type="ECO:0000313" key="6">
    <source>
        <dbReference type="Proteomes" id="UP000825935"/>
    </source>
</evidence>
<dbReference type="PROSITE" id="PS00497">
    <property type="entry name" value="TYROSINASE_1"/>
    <property type="match status" value="1"/>
</dbReference>
<evidence type="ECO:0000256" key="1">
    <source>
        <dbReference type="ARBA" id="ARBA00022723"/>
    </source>
</evidence>
<dbReference type="Proteomes" id="UP000825935">
    <property type="component" value="Chromosome 3"/>
</dbReference>
<accession>A0A8T2V7P5</accession>
<dbReference type="GO" id="GO:0046872">
    <property type="term" value="F:metal ion binding"/>
    <property type="evidence" value="ECO:0007669"/>
    <property type="project" value="UniProtKB-KW"/>
</dbReference>
<keyword evidence="2" id="KW-0186">Copper</keyword>
<dbReference type="InterPro" id="IPR002227">
    <property type="entry name" value="Tyrosinase_Cu-bd"/>
</dbReference>